<dbReference type="STRING" id="361183.AMC99_00644"/>
<keyword evidence="1" id="KW-0812">Transmembrane</keyword>
<feature type="transmembrane region" description="Helical" evidence="1">
    <location>
        <begin position="50"/>
        <end position="73"/>
    </location>
</feature>
<dbReference type="EMBL" id="CP012669">
    <property type="protein sequence ID" value="ALE15952.1"/>
    <property type="molecule type" value="Genomic_DNA"/>
</dbReference>
<dbReference type="AlphaFoldDB" id="A0A0M3T9V2"/>
<gene>
    <name evidence="2" type="ORF">AMC99_00644</name>
</gene>
<keyword evidence="1" id="KW-1133">Transmembrane helix</keyword>
<dbReference type="PATRIC" id="fig|361183.4.peg.635"/>
<evidence type="ECO:0000313" key="3">
    <source>
        <dbReference type="Proteomes" id="UP000057938"/>
    </source>
</evidence>
<organism evidence="2 3">
    <name type="scientific">Altererythrobacter epoxidivorans</name>
    <dbReference type="NCBI Taxonomy" id="361183"/>
    <lineage>
        <taxon>Bacteria</taxon>
        <taxon>Pseudomonadati</taxon>
        <taxon>Pseudomonadota</taxon>
        <taxon>Alphaproteobacteria</taxon>
        <taxon>Sphingomonadales</taxon>
        <taxon>Erythrobacteraceae</taxon>
        <taxon>Altererythrobacter</taxon>
    </lineage>
</organism>
<name>A0A0M3T9V2_9SPHN</name>
<reference evidence="2 3" key="1">
    <citation type="submission" date="2015-09" db="EMBL/GenBank/DDBJ databases">
        <title>Complete genome sequence of a benzo[a]pyrene-degrading bacterium Altererythrobacter epoxidivorans CGMCC 1.7731T.</title>
        <authorList>
            <person name="Li Z."/>
            <person name="Cheng H."/>
            <person name="Huo Y."/>
            <person name="Xu X."/>
        </authorList>
    </citation>
    <scope>NUCLEOTIDE SEQUENCE [LARGE SCALE GENOMIC DNA]</scope>
    <source>
        <strain evidence="2 3">CGMCC 1.7731</strain>
    </source>
</reference>
<sequence length="119" mass="13514">MFATAGFLVSSAIIVGSQFAFARHLDRTLPKRKRLPLWLRGGPLMEKRRWALIAWPCLNAFLAVLLLITTLTQDFAPGPRTDVEMIVAGTLALLLFALLNLANIWRLKRWFRKGEPKID</sequence>
<dbReference type="Proteomes" id="UP000057938">
    <property type="component" value="Chromosome"/>
</dbReference>
<protein>
    <submittedName>
        <fullName evidence="2">Uncharacterized protein</fullName>
    </submittedName>
</protein>
<proteinExistence type="predicted"/>
<keyword evidence="1" id="KW-0472">Membrane</keyword>
<evidence type="ECO:0000313" key="2">
    <source>
        <dbReference type="EMBL" id="ALE15952.1"/>
    </source>
</evidence>
<evidence type="ECO:0000256" key="1">
    <source>
        <dbReference type="SAM" id="Phobius"/>
    </source>
</evidence>
<accession>A0A0M3T9V2</accession>
<feature type="transmembrane region" description="Helical" evidence="1">
    <location>
        <begin position="6"/>
        <end position="25"/>
    </location>
</feature>
<dbReference type="KEGG" id="aep:AMC99_00644"/>
<feature type="transmembrane region" description="Helical" evidence="1">
    <location>
        <begin position="85"/>
        <end position="105"/>
    </location>
</feature>
<keyword evidence="3" id="KW-1185">Reference proteome</keyword>